<dbReference type="AlphaFoldDB" id="A0A3M0B996"/>
<dbReference type="InterPro" id="IPR042286">
    <property type="entry name" value="AdoMetDC_C"/>
</dbReference>
<evidence type="ECO:0000256" key="10">
    <source>
        <dbReference type="HAMAP-Rule" id="MF_00464"/>
    </source>
</evidence>
<evidence type="ECO:0000256" key="6">
    <source>
        <dbReference type="ARBA" id="ARBA00023145"/>
    </source>
</evidence>
<dbReference type="InterPro" id="IPR003826">
    <property type="entry name" value="AdoMetDC_fam_prok"/>
</dbReference>
<comment type="subunit">
    <text evidence="10">Heterotetramer of two alpha and two beta chains arranged as a dimer of alpha/beta heterodimers.</text>
</comment>
<dbReference type="OrthoDB" id="5290709at2"/>
<feature type="active site" description="Proton acceptor; for processing activity" evidence="10">
    <location>
        <position position="69"/>
    </location>
</feature>
<comment type="catalytic activity">
    <reaction evidence="10">
        <text>S-adenosyl-L-methionine + H(+) = S-adenosyl 3-(methylsulfanyl)propylamine + CO2</text>
        <dbReference type="Rhea" id="RHEA:15981"/>
        <dbReference type="ChEBI" id="CHEBI:15378"/>
        <dbReference type="ChEBI" id="CHEBI:16526"/>
        <dbReference type="ChEBI" id="CHEBI:57443"/>
        <dbReference type="ChEBI" id="CHEBI:59789"/>
        <dbReference type="EC" id="4.1.1.50"/>
    </reaction>
</comment>
<dbReference type="InterPro" id="IPR017716">
    <property type="entry name" value="S-AdoMet_deCOase_pro-enz"/>
</dbReference>
<keyword evidence="8 10" id="KW-0704">Schiff base</keyword>
<keyword evidence="1 10" id="KW-0949">S-adenosyl-L-methionine</keyword>
<evidence type="ECO:0000256" key="7">
    <source>
        <dbReference type="ARBA" id="ARBA00023239"/>
    </source>
</evidence>
<dbReference type="GO" id="GO:0005829">
    <property type="term" value="C:cytosol"/>
    <property type="evidence" value="ECO:0007669"/>
    <property type="project" value="TreeGrafter"/>
</dbReference>
<keyword evidence="6 10" id="KW-0865">Zymogen</keyword>
<dbReference type="NCBIfam" id="TIGR03330">
    <property type="entry name" value="SAM_DCase_Bsu"/>
    <property type="match status" value="1"/>
</dbReference>
<dbReference type="HAMAP" id="MF_00464">
    <property type="entry name" value="AdoMetDC_1"/>
    <property type="match status" value="1"/>
</dbReference>
<evidence type="ECO:0000256" key="4">
    <source>
        <dbReference type="ARBA" id="ARBA00023066"/>
    </source>
</evidence>
<dbReference type="Proteomes" id="UP000280842">
    <property type="component" value="Unassembled WGS sequence"/>
</dbReference>
<dbReference type="GO" id="GO:0004014">
    <property type="term" value="F:adenosylmethionine decarboxylase activity"/>
    <property type="evidence" value="ECO:0007669"/>
    <property type="project" value="UniProtKB-UniRule"/>
</dbReference>
<keyword evidence="12" id="KW-1185">Reference proteome</keyword>
<keyword evidence="4 10" id="KW-0745">Spermidine biosynthesis</keyword>
<proteinExistence type="inferred from homology"/>
<comment type="similarity">
    <text evidence="10">Belongs to the prokaryotic AdoMetDC family. Type 1 subfamily.</text>
</comment>
<feature type="site" description="Cleavage (non-hydrolytic); by autolysis" evidence="10">
    <location>
        <begin position="63"/>
        <end position="64"/>
    </location>
</feature>
<dbReference type="Pfam" id="PF02675">
    <property type="entry name" value="AdoMet_dc"/>
    <property type="match status" value="1"/>
</dbReference>
<comment type="cofactor">
    <cofactor evidence="10">
        <name>pyruvate</name>
        <dbReference type="ChEBI" id="CHEBI:15361"/>
    </cofactor>
    <text evidence="10">Binds 1 pyruvoyl group covalently per subunit.</text>
</comment>
<keyword evidence="3 10" id="KW-0068">Autocatalytic cleavage</keyword>
<evidence type="ECO:0000256" key="5">
    <source>
        <dbReference type="ARBA" id="ARBA00023115"/>
    </source>
</evidence>
<evidence type="ECO:0000256" key="1">
    <source>
        <dbReference type="ARBA" id="ARBA00022691"/>
    </source>
</evidence>
<keyword evidence="5 10" id="KW-0620">Polyamine biosynthesis</keyword>
<feature type="active site" description="Proton donor; for catalytic activity" evidence="10">
    <location>
        <position position="84"/>
    </location>
</feature>
<dbReference type="PANTHER" id="PTHR33866">
    <property type="entry name" value="S-ADENOSYLMETHIONINE DECARBOXYLASE PROENZYME"/>
    <property type="match status" value="1"/>
</dbReference>
<dbReference type="InterPro" id="IPR016067">
    <property type="entry name" value="S-AdoMet_deCO2ase_core"/>
</dbReference>
<evidence type="ECO:0000256" key="3">
    <source>
        <dbReference type="ARBA" id="ARBA00022813"/>
    </source>
</evidence>
<feature type="chain" id="PRO_5023545993" description="S-adenosylmethionine decarboxylase beta chain" evidence="10">
    <location>
        <begin position="1"/>
        <end position="63"/>
    </location>
</feature>
<comment type="pathway">
    <text evidence="10">Amine and polyamine biosynthesis; S-adenosylmethioninamine biosynthesis; S-adenosylmethioninamine from S-adenosyl-L-methionine: step 1/1.</text>
</comment>
<dbReference type="Gene3D" id="3.30.360.110">
    <property type="entry name" value="S-adenosylmethionine decarboxylase domain"/>
    <property type="match status" value="1"/>
</dbReference>
<reference evidence="11 12" key="1">
    <citation type="submission" date="2018-10" db="EMBL/GenBank/DDBJ databases">
        <title>Genomic Encyclopedia of Archaeal and Bacterial Type Strains, Phase II (KMG-II): from individual species to whole genera.</title>
        <authorList>
            <person name="Goeker M."/>
        </authorList>
    </citation>
    <scope>NUCLEOTIDE SEQUENCE [LARGE SCALE GENOMIC DNA]</scope>
    <source>
        <strain evidence="11 12">VM1</strain>
    </source>
</reference>
<evidence type="ECO:0000256" key="2">
    <source>
        <dbReference type="ARBA" id="ARBA00022793"/>
    </source>
</evidence>
<comment type="PTM">
    <text evidence="10">Is synthesized initially as an inactive proenzyme. Formation of the active enzyme involves a self-maturation process in which the active site pyruvoyl group is generated from an internal serine residue via an autocatalytic post-translational modification. Two non-identical subunits are generated from the proenzyme in this reaction, and the pyruvate is formed at the N-terminus of the alpha chain, which is derived from the carboxyl end of the proenzyme. The post-translation cleavage follows an unusual pathway, termed non-hydrolytic serinolysis, in which the side chain hydroxyl group of the serine supplies its oxygen atom to form the C-terminus of the beta chain, while the remainder of the serine residue undergoes an oxidative deamination to produce ammonia and the pyruvoyl group blocking the N-terminus of the alpha chain.</text>
</comment>
<dbReference type="RefSeq" id="WP_121923585.1">
    <property type="nucleotide sequence ID" value="NZ_REFO01000014.1"/>
</dbReference>
<dbReference type="InterPro" id="IPR042284">
    <property type="entry name" value="AdoMetDC_N"/>
</dbReference>
<name>A0A3M0B996_9AQUI</name>
<dbReference type="Gene3D" id="3.30.160.750">
    <property type="match status" value="1"/>
</dbReference>
<feature type="modified residue" description="Pyruvic acid (Ser); by autocatalysis" evidence="10">
    <location>
        <position position="64"/>
    </location>
</feature>
<evidence type="ECO:0000256" key="8">
    <source>
        <dbReference type="ARBA" id="ARBA00023270"/>
    </source>
</evidence>
<dbReference type="EMBL" id="REFO01000014">
    <property type="protein sequence ID" value="RMA93146.1"/>
    <property type="molecule type" value="Genomic_DNA"/>
</dbReference>
<dbReference type="GO" id="GO:0008295">
    <property type="term" value="P:spermidine biosynthetic process"/>
    <property type="evidence" value="ECO:0007669"/>
    <property type="project" value="UniProtKB-UniRule"/>
</dbReference>
<evidence type="ECO:0000313" key="11">
    <source>
        <dbReference type="EMBL" id="RMA93146.1"/>
    </source>
</evidence>
<keyword evidence="9 10" id="KW-0670">Pyruvate</keyword>
<evidence type="ECO:0000313" key="12">
    <source>
        <dbReference type="Proteomes" id="UP000280842"/>
    </source>
</evidence>
<gene>
    <name evidence="10" type="primary">speH</name>
    <name evidence="11" type="ORF">CLV39_1481</name>
</gene>
<organism evidence="11 12">
    <name type="scientific">Hydrogenothermus marinus</name>
    <dbReference type="NCBI Taxonomy" id="133270"/>
    <lineage>
        <taxon>Bacteria</taxon>
        <taxon>Pseudomonadati</taxon>
        <taxon>Aquificota</taxon>
        <taxon>Aquificia</taxon>
        <taxon>Aquificales</taxon>
        <taxon>Hydrogenothermaceae</taxon>
        <taxon>Hydrogenothermus</taxon>
    </lineage>
</organism>
<feature type="chain" id="PRO_5023545994" description="S-adenosylmethionine decarboxylase alpha chain" evidence="10">
    <location>
        <begin position="64"/>
        <end position="138"/>
    </location>
</feature>
<dbReference type="EC" id="4.1.1.50" evidence="10"/>
<sequence>MEKTLGLHILADLYGVDGSKIDHVEDVKELLENAVKYANLSKLSSHFHQFYPQGATGVILLEESHISIHTWPEHGYAAIDVYTCGGKEKTFKAMEYIIKTLKPKRIDEKVAERGVIPVDQYLTNIEKLKLEPISVEEK</sequence>
<dbReference type="SUPFAM" id="SSF56276">
    <property type="entry name" value="S-adenosylmethionine decarboxylase"/>
    <property type="match status" value="1"/>
</dbReference>
<keyword evidence="7 10" id="KW-0456">Lyase</keyword>
<feature type="active site" description="Schiff-base intermediate with substrate; via pyruvic acid" evidence="10">
    <location>
        <position position="64"/>
    </location>
</feature>
<comment type="caution">
    <text evidence="11">The sequence shown here is derived from an EMBL/GenBank/DDBJ whole genome shotgun (WGS) entry which is preliminary data.</text>
</comment>
<keyword evidence="2 10" id="KW-0210">Decarboxylase</keyword>
<comment type="function">
    <text evidence="10">Catalyzes the decarboxylation of S-adenosylmethionine to S-adenosylmethioninamine (dcAdoMet), the propylamine donor required for the synthesis of the polyamines spermine and spermidine from the diamine putrescine.</text>
</comment>
<protein>
    <recommendedName>
        <fullName evidence="10">S-adenosylmethionine decarboxylase proenzyme</fullName>
        <shortName evidence="10">AdoMetDC</shortName>
        <shortName evidence="10">SAMDC</shortName>
        <ecNumber evidence="10">4.1.1.50</ecNumber>
    </recommendedName>
    <component>
        <recommendedName>
            <fullName evidence="10">S-adenosylmethionine decarboxylase beta chain</fullName>
        </recommendedName>
    </component>
    <component>
        <recommendedName>
            <fullName evidence="10">S-adenosylmethionine decarboxylase alpha chain</fullName>
        </recommendedName>
    </component>
</protein>
<accession>A0A3M0B996</accession>
<dbReference type="UniPathway" id="UPA00331">
    <property type="reaction ID" value="UER00451"/>
</dbReference>
<evidence type="ECO:0000256" key="9">
    <source>
        <dbReference type="ARBA" id="ARBA00023317"/>
    </source>
</evidence>
<dbReference type="PANTHER" id="PTHR33866:SF2">
    <property type="entry name" value="S-ADENOSYLMETHIONINE DECARBOXYLASE PROENZYME"/>
    <property type="match status" value="1"/>
</dbReference>